<dbReference type="PANTHER" id="PTHR11748:SF103">
    <property type="entry name" value="GLYCOLATE OXIDASE SUBUNIT GLCE"/>
    <property type="match status" value="1"/>
</dbReference>
<protein>
    <recommendedName>
        <fullName evidence="1">FAD-binding PCMH-type domain-containing protein</fullName>
    </recommendedName>
</protein>
<dbReference type="InterPro" id="IPR036318">
    <property type="entry name" value="FAD-bd_PCMH-like_sf"/>
</dbReference>
<dbReference type="Gene3D" id="3.30.465.10">
    <property type="match status" value="1"/>
</dbReference>
<organism evidence="2">
    <name type="scientific">marine metagenome</name>
    <dbReference type="NCBI Taxonomy" id="408172"/>
    <lineage>
        <taxon>unclassified sequences</taxon>
        <taxon>metagenomes</taxon>
        <taxon>ecological metagenomes</taxon>
    </lineage>
</organism>
<dbReference type="GO" id="GO:0071949">
    <property type="term" value="F:FAD binding"/>
    <property type="evidence" value="ECO:0007669"/>
    <property type="project" value="InterPro"/>
</dbReference>
<dbReference type="AlphaFoldDB" id="A0A381QDR3"/>
<dbReference type="EMBL" id="UINC01001316">
    <property type="protein sequence ID" value="SUZ77416.1"/>
    <property type="molecule type" value="Genomic_DNA"/>
</dbReference>
<dbReference type="PROSITE" id="PS51387">
    <property type="entry name" value="FAD_PCMH"/>
    <property type="match status" value="1"/>
</dbReference>
<dbReference type="PANTHER" id="PTHR11748">
    <property type="entry name" value="D-LACTATE DEHYDROGENASE"/>
    <property type="match status" value="1"/>
</dbReference>
<evidence type="ECO:0000259" key="1">
    <source>
        <dbReference type="PROSITE" id="PS51387"/>
    </source>
</evidence>
<name>A0A381QDR3_9ZZZZ</name>
<dbReference type="InterPro" id="IPR006094">
    <property type="entry name" value="Oxid_FAD_bind_N"/>
</dbReference>
<dbReference type="Pfam" id="PF01565">
    <property type="entry name" value="FAD_binding_4"/>
    <property type="match status" value="1"/>
</dbReference>
<gene>
    <name evidence="2" type="ORF">METZ01_LOCUS30270</name>
</gene>
<feature type="domain" description="FAD-binding PCMH-type" evidence="1">
    <location>
        <begin position="18"/>
        <end position="196"/>
    </location>
</feature>
<dbReference type="InterPro" id="IPR016169">
    <property type="entry name" value="FAD-bd_PCMH_sub2"/>
</dbReference>
<evidence type="ECO:0000313" key="2">
    <source>
        <dbReference type="EMBL" id="SUZ77416.1"/>
    </source>
</evidence>
<sequence length="398" mass="42101">MPEEAFGHSVPSSLWAALRTGVETVVAPGSAEEVATILKWASEMGVRVVPIGTGAHTYPRYPKDPFIVLTTSRLNEIQHYEPADLTMTASAGASIRDLSTETAIHGQWLPFDPPDVPNRTLGGLVATGLSGPLWAGYGQLRNHVLGATIVCGDGRALRLGGKVVKNVAGFDILKVMVGSRGELAVITSVTVRLFPLPVVDQLLVLEAADVSELVSTARAVATAPIMPASIILSATSDGGRLLVRLHGARVSVEADQKSLEKHTGVSFEVRNTPEAESLLVQERGSGINTELAVRVWALPSRIGVLLDVLKQVPGVSLNADVYGGSVRAYLPVNLSDIESSLAGLQKDIEELGGTIRALRIPAEVNASSYFAKPLVDEGELAAGLKRAFDPHAVLWGIE</sequence>
<proteinExistence type="predicted"/>
<dbReference type="InterPro" id="IPR016166">
    <property type="entry name" value="FAD-bd_PCMH"/>
</dbReference>
<dbReference type="SUPFAM" id="SSF56176">
    <property type="entry name" value="FAD-binding/transporter-associated domain-like"/>
    <property type="match status" value="1"/>
</dbReference>
<accession>A0A381QDR3</accession>
<reference evidence="2" key="1">
    <citation type="submission" date="2018-05" db="EMBL/GenBank/DDBJ databases">
        <authorList>
            <person name="Lanie J.A."/>
            <person name="Ng W.-L."/>
            <person name="Kazmierczak K.M."/>
            <person name="Andrzejewski T.M."/>
            <person name="Davidsen T.M."/>
            <person name="Wayne K.J."/>
            <person name="Tettelin H."/>
            <person name="Glass J.I."/>
            <person name="Rusch D."/>
            <person name="Podicherti R."/>
            <person name="Tsui H.-C.T."/>
            <person name="Winkler M.E."/>
        </authorList>
    </citation>
    <scope>NUCLEOTIDE SEQUENCE</scope>
</reference>